<feature type="non-terminal residue" evidence="1">
    <location>
        <position position="41"/>
    </location>
</feature>
<proteinExistence type="predicted"/>
<comment type="caution">
    <text evidence="1">The sequence shown here is derived from an EMBL/GenBank/DDBJ whole genome shotgun (WGS) entry which is preliminary data.</text>
</comment>
<dbReference type="EMBL" id="NMUH01000412">
    <property type="protein sequence ID" value="MQL78652.1"/>
    <property type="molecule type" value="Genomic_DNA"/>
</dbReference>
<evidence type="ECO:0000313" key="2">
    <source>
        <dbReference type="Proteomes" id="UP000652761"/>
    </source>
</evidence>
<sequence length="41" mass="4722">MLAGTVLQTAILFWVTYRTNWNKEASMAKDRIKEWGGHIAN</sequence>
<accession>A0A843U0N0</accession>
<organism evidence="1 2">
    <name type="scientific">Colocasia esculenta</name>
    <name type="common">Wild taro</name>
    <name type="synonym">Arum esculentum</name>
    <dbReference type="NCBI Taxonomy" id="4460"/>
    <lineage>
        <taxon>Eukaryota</taxon>
        <taxon>Viridiplantae</taxon>
        <taxon>Streptophyta</taxon>
        <taxon>Embryophyta</taxon>
        <taxon>Tracheophyta</taxon>
        <taxon>Spermatophyta</taxon>
        <taxon>Magnoliopsida</taxon>
        <taxon>Liliopsida</taxon>
        <taxon>Araceae</taxon>
        <taxon>Aroideae</taxon>
        <taxon>Colocasieae</taxon>
        <taxon>Colocasia</taxon>
    </lineage>
</organism>
<name>A0A843U0N0_COLES</name>
<dbReference type="OrthoDB" id="692931at2759"/>
<gene>
    <name evidence="1" type="ORF">Taro_011082</name>
</gene>
<dbReference type="Proteomes" id="UP000652761">
    <property type="component" value="Unassembled WGS sequence"/>
</dbReference>
<reference evidence="1" key="1">
    <citation type="submission" date="2017-07" db="EMBL/GenBank/DDBJ databases">
        <title>Taro Niue Genome Assembly and Annotation.</title>
        <authorList>
            <person name="Atibalentja N."/>
            <person name="Keating K."/>
            <person name="Fields C.J."/>
        </authorList>
    </citation>
    <scope>NUCLEOTIDE SEQUENCE</scope>
    <source>
        <strain evidence="1">Niue_2</strain>
        <tissue evidence="1">Leaf</tissue>
    </source>
</reference>
<keyword evidence="2" id="KW-1185">Reference proteome</keyword>
<evidence type="ECO:0000313" key="1">
    <source>
        <dbReference type="EMBL" id="MQL78652.1"/>
    </source>
</evidence>
<protein>
    <submittedName>
        <fullName evidence="1">Uncharacterized protein</fullName>
    </submittedName>
</protein>
<dbReference type="AlphaFoldDB" id="A0A843U0N0"/>